<evidence type="ECO:0000313" key="9">
    <source>
        <dbReference type="Proteomes" id="UP000032900"/>
    </source>
</evidence>
<accession>A0A0E9LX63</accession>
<dbReference type="PROSITE" id="PS52016">
    <property type="entry name" value="TONB_DEPENDENT_REC_3"/>
    <property type="match status" value="1"/>
</dbReference>
<dbReference type="STRING" id="1236989.JCM15548_11627"/>
<dbReference type="InterPro" id="IPR036942">
    <property type="entry name" value="Beta-barrel_TonB_sf"/>
</dbReference>
<dbReference type="AlphaFoldDB" id="A0A0E9LX63"/>
<evidence type="ECO:0000256" key="4">
    <source>
        <dbReference type="ARBA" id="ARBA00022692"/>
    </source>
</evidence>
<keyword evidence="5 7" id="KW-0472">Membrane</keyword>
<sequence>MDKYILSGSLRYEGNSKFDASNRFGLFKGLSGAWRVSGENFLEFADWLNDMRLRFSYGENGNKPRKEGMFFNNYATFGWNYLGYNAVYPTNMQLENLKWESYTSYNYGISFDAFDSRLLIEADYYQNRTEDMFGYDVNIPSSTGISEINIMNIGVMDNVGWDFSIRTLPIKKADYSMTFDFNIAKNYNILREVADGYPLERNLTLGNGQYKNIIQIDNPIGSFYGYRYNGVYTEEEQLLARDVNGNIIADPNGDPVTMVYDFDNVRYPFQLGDAMYEDVNNDGNISAQDIVYLGDANPDFTGGFGSLMKYKNFSFNYFFYFRYGNDIINMTRMQGEKMHNFDNQLASTLKRWRNPGDETDIPRAMLGSGYNWLGSDRFVEDGSFLRLKYITLTYNVPKSFSQRMGISSMRLSTTMNNLLTYTNYTGQDPEINIKSNDGTIYTVGYDNSSTPVARQFTLNLSVTF</sequence>
<dbReference type="Gene3D" id="2.40.170.20">
    <property type="entry name" value="TonB-dependent receptor, beta-barrel domain"/>
    <property type="match status" value="1"/>
</dbReference>
<keyword evidence="8" id="KW-0675">Receptor</keyword>
<keyword evidence="3 7" id="KW-1134">Transmembrane beta strand</keyword>
<evidence type="ECO:0000256" key="6">
    <source>
        <dbReference type="ARBA" id="ARBA00023237"/>
    </source>
</evidence>
<keyword evidence="4 7" id="KW-0812">Transmembrane</keyword>
<reference evidence="8 9" key="1">
    <citation type="journal article" date="2015" name="Microbes Environ.">
        <title>Distribution and evolution of nitrogen fixation genes in the phylum bacteroidetes.</title>
        <authorList>
            <person name="Inoue J."/>
            <person name="Oshima K."/>
            <person name="Suda W."/>
            <person name="Sakamoto M."/>
            <person name="Iino T."/>
            <person name="Noda S."/>
            <person name="Hongoh Y."/>
            <person name="Hattori M."/>
            <person name="Ohkuma M."/>
        </authorList>
    </citation>
    <scope>NUCLEOTIDE SEQUENCE [LARGE SCALE GENOMIC DNA]</scope>
    <source>
        <strain evidence="8">JCM 15548</strain>
    </source>
</reference>
<evidence type="ECO:0000256" key="1">
    <source>
        <dbReference type="ARBA" id="ARBA00004571"/>
    </source>
</evidence>
<dbReference type="Proteomes" id="UP000032900">
    <property type="component" value="Unassembled WGS sequence"/>
</dbReference>
<gene>
    <name evidence="8" type="ORF">JCM15548_11627</name>
</gene>
<proteinExistence type="inferred from homology"/>
<keyword evidence="9" id="KW-1185">Reference proteome</keyword>
<dbReference type="OrthoDB" id="9768177at2"/>
<dbReference type="RefSeq" id="WP_062123759.1">
    <property type="nucleotide sequence ID" value="NZ_BAZW01000009.1"/>
</dbReference>
<comment type="subcellular location">
    <subcellularLocation>
        <location evidence="1 7">Cell outer membrane</location>
        <topology evidence="1 7">Multi-pass membrane protein</topology>
    </subcellularLocation>
</comment>
<protein>
    <submittedName>
        <fullName evidence="8">TonB-dependent receptor</fullName>
    </submittedName>
</protein>
<evidence type="ECO:0000256" key="5">
    <source>
        <dbReference type="ARBA" id="ARBA00023136"/>
    </source>
</evidence>
<evidence type="ECO:0000256" key="7">
    <source>
        <dbReference type="PROSITE-ProRule" id="PRU01360"/>
    </source>
</evidence>
<comment type="similarity">
    <text evidence="7">Belongs to the TonB-dependent receptor family.</text>
</comment>
<comment type="caution">
    <text evidence="8">The sequence shown here is derived from an EMBL/GenBank/DDBJ whole genome shotgun (WGS) entry which is preliminary data.</text>
</comment>
<name>A0A0E9LX63_9BACT</name>
<evidence type="ECO:0000256" key="3">
    <source>
        <dbReference type="ARBA" id="ARBA00022452"/>
    </source>
</evidence>
<keyword evidence="6 7" id="KW-0998">Cell outer membrane</keyword>
<dbReference type="EMBL" id="BAZW01000009">
    <property type="protein sequence ID" value="GAO29440.1"/>
    <property type="molecule type" value="Genomic_DNA"/>
</dbReference>
<organism evidence="8 9">
    <name type="scientific">Geofilum rubicundum JCM 15548</name>
    <dbReference type="NCBI Taxonomy" id="1236989"/>
    <lineage>
        <taxon>Bacteria</taxon>
        <taxon>Pseudomonadati</taxon>
        <taxon>Bacteroidota</taxon>
        <taxon>Bacteroidia</taxon>
        <taxon>Marinilabiliales</taxon>
        <taxon>Marinilabiliaceae</taxon>
        <taxon>Geofilum</taxon>
    </lineage>
</organism>
<dbReference type="SUPFAM" id="SSF56935">
    <property type="entry name" value="Porins"/>
    <property type="match status" value="1"/>
</dbReference>
<evidence type="ECO:0000256" key="2">
    <source>
        <dbReference type="ARBA" id="ARBA00022448"/>
    </source>
</evidence>
<dbReference type="InterPro" id="IPR039426">
    <property type="entry name" value="TonB-dep_rcpt-like"/>
</dbReference>
<dbReference type="GO" id="GO:0009279">
    <property type="term" value="C:cell outer membrane"/>
    <property type="evidence" value="ECO:0007669"/>
    <property type="project" value="UniProtKB-SubCell"/>
</dbReference>
<keyword evidence="2 7" id="KW-0813">Transport</keyword>
<dbReference type="InterPro" id="IPR018247">
    <property type="entry name" value="EF_Hand_1_Ca_BS"/>
</dbReference>
<dbReference type="PROSITE" id="PS00018">
    <property type="entry name" value="EF_HAND_1"/>
    <property type="match status" value="1"/>
</dbReference>
<evidence type="ECO:0000313" key="8">
    <source>
        <dbReference type="EMBL" id="GAO29440.1"/>
    </source>
</evidence>